<dbReference type="GO" id="GO:0005739">
    <property type="term" value="C:mitochondrion"/>
    <property type="evidence" value="ECO:0007669"/>
    <property type="project" value="UniProtKB-SubCell"/>
</dbReference>
<organism evidence="8 9">
    <name type="scientific">Exophiala viscosa</name>
    <dbReference type="NCBI Taxonomy" id="2486360"/>
    <lineage>
        <taxon>Eukaryota</taxon>
        <taxon>Fungi</taxon>
        <taxon>Dikarya</taxon>
        <taxon>Ascomycota</taxon>
        <taxon>Pezizomycotina</taxon>
        <taxon>Eurotiomycetes</taxon>
        <taxon>Chaetothyriomycetidae</taxon>
        <taxon>Chaetothyriales</taxon>
        <taxon>Herpotrichiellaceae</taxon>
        <taxon>Exophiala</taxon>
    </lineage>
</organism>
<feature type="compositionally biased region" description="Basic and acidic residues" evidence="5">
    <location>
        <begin position="181"/>
        <end position="205"/>
    </location>
</feature>
<keyword evidence="4 6" id="KW-0472">Membrane</keyword>
<feature type="transmembrane region" description="Helical" evidence="6">
    <location>
        <begin position="50"/>
        <end position="69"/>
    </location>
</feature>
<feature type="compositionally biased region" description="Basic and acidic residues" evidence="5">
    <location>
        <begin position="249"/>
        <end position="292"/>
    </location>
</feature>
<dbReference type="PANTHER" id="PTHR28018">
    <property type="entry name" value="RESPIRATORY SUPERCOMPLEX FACTOR 2, MITOCHONDRIAL"/>
    <property type="match status" value="1"/>
</dbReference>
<evidence type="ECO:0000256" key="2">
    <source>
        <dbReference type="ARBA" id="ARBA00022692"/>
    </source>
</evidence>
<keyword evidence="2 6" id="KW-0812">Transmembrane</keyword>
<dbReference type="EMBL" id="MU404352">
    <property type="protein sequence ID" value="KAI1614718.1"/>
    <property type="molecule type" value="Genomic_DNA"/>
</dbReference>
<evidence type="ECO:0000256" key="6">
    <source>
        <dbReference type="SAM" id="Phobius"/>
    </source>
</evidence>
<accession>A0AAN6E0G8</accession>
<evidence type="ECO:0000259" key="7">
    <source>
        <dbReference type="PROSITE" id="PS51503"/>
    </source>
</evidence>
<evidence type="ECO:0000256" key="4">
    <source>
        <dbReference type="ARBA" id="ARBA00023136"/>
    </source>
</evidence>
<evidence type="ECO:0000256" key="1">
    <source>
        <dbReference type="ARBA" id="ARBA00004173"/>
    </source>
</evidence>
<dbReference type="Proteomes" id="UP001203852">
    <property type="component" value="Unassembled WGS sequence"/>
</dbReference>
<evidence type="ECO:0000256" key="3">
    <source>
        <dbReference type="ARBA" id="ARBA00022989"/>
    </source>
</evidence>
<feature type="region of interest" description="Disordered" evidence="5">
    <location>
        <begin position="181"/>
        <end position="292"/>
    </location>
</feature>
<dbReference type="AlphaFoldDB" id="A0AAN6E0G8"/>
<feature type="transmembrane region" description="Helical" evidence="6">
    <location>
        <begin position="117"/>
        <end position="135"/>
    </location>
</feature>
<protein>
    <recommendedName>
        <fullName evidence="7">HIG1 domain-containing protein</fullName>
    </recommendedName>
</protein>
<comment type="subcellular location">
    <subcellularLocation>
        <location evidence="1">Mitochondrion</location>
    </subcellularLocation>
</comment>
<gene>
    <name evidence="8" type="ORF">EDD36DRAFT_416258</name>
</gene>
<name>A0AAN6E0G8_9EURO</name>
<feature type="transmembrane region" description="Helical" evidence="6">
    <location>
        <begin position="150"/>
        <end position="170"/>
    </location>
</feature>
<dbReference type="PANTHER" id="PTHR28018:SF3">
    <property type="entry name" value="RESPIRATORY SUPERCOMPLEX FACTOR 2, MITOCHONDRIAL"/>
    <property type="match status" value="1"/>
</dbReference>
<evidence type="ECO:0000256" key="5">
    <source>
        <dbReference type="SAM" id="MobiDB-lite"/>
    </source>
</evidence>
<sequence length="292" mass="33316">MKILTKEQERDHYNATLKGGAIGGALGLAVGTAGVVFAHQRYHFFRNLTIPLKAFLITSSGTFAGIVNADHYSRKYEQSQNAADVAYQQRQEQQSQAERAGKTFTERAWDFGRRERYKIVGGSWIGSMVAAFALVNRNPYLTGQQKIVQARVYAQFLTLGVLVATAAFEISDQRSQTGRYETVRYIDPKDPEHKRMLEKQVEREVGSQGTGNPSDDMWKEMVAAEEQRMKEREAKHKEYEAKHAKKQANGKDKKKAEHHDDDEKKEEKKDDKKEDKKDDKKEDKKDDKKGGK</sequence>
<keyword evidence="3 6" id="KW-1133">Transmembrane helix</keyword>
<feature type="domain" description="HIG1" evidence="7">
    <location>
        <begin position="89"/>
        <end position="180"/>
    </location>
</feature>
<feature type="transmembrane region" description="Helical" evidence="6">
    <location>
        <begin position="21"/>
        <end position="38"/>
    </location>
</feature>
<feature type="compositionally biased region" description="Basic and acidic residues" evidence="5">
    <location>
        <begin position="225"/>
        <end position="242"/>
    </location>
</feature>
<keyword evidence="9" id="KW-1185">Reference proteome</keyword>
<dbReference type="InterPro" id="IPR007667">
    <property type="entry name" value="Hypoxia_induced_domain"/>
</dbReference>
<dbReference type="Pfam" id="PF04588">
    <property type="entry name" value="HIG_1_N"/>
    <property type="match status" value="1"/>
</dbReference>
<dbReference type="InterPro" id="IPR040153">
    <property type="entry name" value="Rcf2"/>
</dbReference>
<evidence type="ECO:0000313" key="8">
    <source>
        <dbReference type="EMBL" id="KAI1614718.1"/>
    </source>
</evidence>
<dbReference type="GO" id="GO:0033617">
    <property type="term" value="P:mitochondrial respiratory chain complex IV assembly"/>
    <property type="evidence" value="ECO:0007669"/>
    <property type="project" value="TreeGrafter"/>
</dbReference>
<evidence type="ECO:0000313" key="9">
    <source>
        <dbReference type="Proteomes" id="UP001203852"/>
    </source>
</evidence>
<reference evidence="8" key="1">
    <citation type="journal article" date="2022" name="bioRxiv">
        <title>Deciphering the potential niche of two novel black yeast fungi from a biological soil crust based on their genomes, phenotypes, and melanin regulation.</title>
        <authorList>
            <consortium name="DOE Joint Genome Institute"/>
            <person name="Carr E.C."/>
            <person name="Barton Q."/>
            <person name="Grambo S."/>
            <person name="Sullivan M."/>
            <person name="Renfro C.M."/>
            <person name="Kuo A."/>
            <person name="Pangilinan J."/>
            <person name="Lipzen A."/>
            <person name="Keymanesh K."/>
            <person name="Savage E."/>
            <person name="Barry K."/>
            <person name="Grigoriev I.V."/>
            <person name="Riekhof W.R."/>
            <person name="Harris S.S."/>
        </authorList>
    </citation>
    <scope>NUCLEOTIDE SEQUENCE</scope>
    <source>
        <strain evidence="8">JF 03-4F</strain>
    </source>
</reference>
<dbReference type="PROSITE" id="PS51503">
    <property type="entry name" value="HIG1"/>
    <property type="match status" value="1"/>
</dbReference>
<comment type="caution">
    <text evidence="8">The sequence shown here is derived from an EMBL/GenBank/DDBJ whole genome shotgun (WGS) entry which is preliminary data.</text>
</comment>
<proteinExistence type="predicted"/>